<accession>A0A1K2HIH9</accession>
<name>A0A1K2HIH9_9NEIS</name>
<gene>
    <name evidence="2" type="ORF">SAMN02745887_02009</name>
</gene>
<dbReference type="EMBL" id="FPKR01000007">
    <property type="protein sequence ID" value="SFZ76566.1"/>
    <property type="molecule type" value="Genomic_DNA"/>
</dbReference>
<dbReference type="Proteomes" id="UP000186513">
    <property type="component" value="Unassembled WGS sequence"/>
</dbReference>
<proteinExistence type="predicted"/>
<dbReference type="Gene3D" id="3.90.660.10">
    <property type="match status" value="1"/>
</dbReference>
<feature type="domain" description="Amine oxidase" evidence="1">
    <location>
        <begin position="100"/>
        <end position="324"/>
    </location>
</feature>
<dbReference type="RefSeq" id="WP_072428518.1">
    <property type="nucleotide sequence ID" value="NZ_FPKR01000007.1"/>
</dbReference>
<dbReference type="Pfam" id="PF13450">
    <property type="entry name" value="NAD_binding_8"/>
    <property type="match status" value="1"/>
</dbReference>
<dbReference type="PANTHER" id="PTHR16128">
    <property type="entry name" value="FAD/NAD(P)-BINDING OXIDOREDUCTASE FAMILY PROTEIN"/>
    <property type="match status" value="1"/>
</dbReference>
<reference evidence="2 3" key="1">
    <citation type="submission" date="2016-11" db="EMBL/GenBank/DDBJ databases">
        <authorList>
            <person name="Jaros S."/>
            <person name="Januszkiewicz K."/>
            <person name="Wedrychowicz H."/>
        </authorList>
    </citation>
    <scope>NUCLEOTIDE SEQUENCE [LARGE SCALE GENOMIC DNA]</scope>
    <source>
        <strain evidence="2 3">DSM 18899</strain>
    </source>
</reference>
<evidence type="ECO:0000313" key="3">
    <source>
        <dbReference type="Proteomes" id="UP000186513"/>
    </source>
</evidence>
<dbReference type="InterPro" id="IPR036188">
    <property type="entry name" value="FAD/NAD-bd_sf"/>
</dbReference>
<dbReference type="Gene3D" id="3.50.50.60">
    <property type="entry name" value="FAD/NAD(P)-binding domain"/>
    <property type="match status" value="1"/>
</dbReference>
<dbReference type="OrthoDB" id="5792777at2"/>
<dbReference type="Pfam" id="PF01593">
    <property type="entry name" value="Amino_oxidase"/>
    <property type="match status" value="1"/>
</dbReference>
<organism evidence="2 3">
    <name type="scientific">Chitinimonas taiwanensis DSM 18899</name>
    <dbReference type="NCBI Taxonomy" id="1121279"/>
    <lineage>
        <taxon>Bacteria</taxon>
        <taxon>Pseudomonadati</taxon>
        <taxon>Pseudomonadota</taxon>
        <taxon>Betaproteobacteria</taxon>
        <taxon>Neisseriales</taxon>
        <taxon>Chitinibacteraceae</taxon>
        <taxon>Chitinimonas</taxon>
    </lineage>
</organism>
<dbReference type="AlphaFoldDB" id="A0A1K2HIH9"/>
<dbReference type="PRINTS" id="PR00419">
    <property type="entry name" value="ADXRDTASE"/>
</dbReference>
<dbReference type="PANTHER" id="PTHR16128:SF5">
    <property type="entry name" value="FAD_NAD(P)-BINDING OXIDOREDUCTASE FAMILY PROTEIN"/>
    <property type="match status" value="1"/>
</dbReference>
<dbReference type="SUPFAM" id="SSF51905">
    <property type="entry name" value="FAD/NAD(P)-binding domain"/>
    <property type="match status" value="1"/>
</dbReference>
<dbReference type="STRING" id="1121279.SAMN02745887_02009"/>
<dbReference type="InterPro" id="IPR002937">
    <property type="entry name" value="Amino_oxidase"/>
</dbReference>
<dbReference type="GO" id="GO:0016491">
    <property type="term" value="F:oxidoreductase activity"/>
    <property type="evidence" value="ECO:0007669"/>
    <property type="project" value="InterPro"/>
</dbReference>
<protein>
    <recommendedName>
        <fullName evidence="1">Amine oxidase domain-containing protein</fullName>
    </recommendedName>
</protein>
<keyword evidence="3" id="KW-1185">Reference proteome</keyword>
<evidence type="ECO:0000259" key="1">
    <source>
        <dbReference type="Pfam" id="PF01593"/>
    </source>
</evidence>
<sequence>MTPLHVLDVAIVGAGMAGLSCARALVEAGLKVAVFDKARGAGGRMATRRGELASFDHGAQYFTARSPDFAAALQSWLAAGVVAPWRGRIVAWDGSNFSVAGEEARYVGQPGMSGLCRHLLGELECASQHKLSSFERDGAGWRLDFDNGETAACRKLVLALPAPQAAALLEGQPDLQAQAAGVVMSPCWAGMLRFADPLALAFDGCFVNQGPLSWVARNNSKPGRPKGEAWLLHASSAWSQAHVKDKEDQVGRALLAAFAELSGLTLDAQEVSTHRWLYAQAEAPLEVGCLFDAKAGIGLAGDWLNGSRVEGAWDSGRQLAAKIIAAS</sequence>
<evidence type="ECO:0000313" key="2">
    <source>
        <dbReference type="EMBL" id="SFZ76566.1"/>
    </source>
</evidence>